<protein>
    <submittedName>
        <fullName evidence="2">Leucine-rich repeat protein</fullName>
    </submittedName>
</protein>
<accession>A0ABS6DQQ8</accession>
<gene>
    <name evidence="2" type="ORF">KQ878_00360</name>
</gene>
<dbReference type="InterPro" id="IPR026906">
    <property type="entry name" value="LRR_5"/>
</dbReference>
<comment type="caution">
    <text evidence="2">The sequence shown here is derived from an EMBL/GenBank/DDBJ whole genome shotgun (WGS) entry which is preliminary data.</text>
</comment>
<sequence>MKKNKLILIGGSISWIPFVSTACSKDKTDDTQNDNEILKTELEIQKEKLQKIIEDAQIKHKSYSSEEGNEAFIKSARGIDEATKVFHEAKTVKELVEAGERLKKIIEETEKYNNLSIDAKRQLVVDKFNKKLLETKITLNKLTKPDAIELLISAINEAQSITNDDLRYYYKLIKTTASLQLAIENAMVLDKKSNKELYELYLSKCSKIINDFEREFGNDEIYLNIQNKIRSLFSNEINADKSNYNEETYGQKENELKVKVGEILRDIKSTTLTKKMVSSLYDNEITSIQLLPEVKYIQQDAFKDYYELENIKFNDKLESIGRGAFSNTKISSLILPKTIRKISGFDRTLITDLVLPEGTEIVEFAFNNANRLTNLTLNEGLIEISGFDETSINSLVLPSTLKKFYGFRHTLITDLTLPEELNTFVTHLPELKTLSIPENFDLDLITTNKSSTVGVVISMDLFPKLENIYVTSVTQKNKLKSILSTNIKIEDENSIRSKINELEAIKNKRIKELQLYVSYLQNIATVAVNNYPNISEKAKSELVSLTQADNNNDNSIMSEIKNFLINYKYSWTKNKKLSDIDKNITSLKQIINLLNYKFSYESVEKDEKLSSETRNNYRNEDLKYNSNKNNFDEIEIKITKLSKLLEKYREIVRNSEYYIEYLSLIAKHMVELKVHTLNVQQKTRLKTILGLQNYESDQVLLKILSDYIFKRKYNSHDTLITTQSKIDELTKLIKIVNFELTTDNISIQSDEELPNVYSIKSDFDLEKNKYEGSKINKWEEIIKIR</sequence>
<evidence type="ECO:0000313" key="3">
    <source>
        <dbReference type="Proteomes" id="UP000812267"/>
    </source>
</evidence>
<dbReference type="PROSITE" id="PS51257">
    <property type="entry name" value="PROKAR_LIPOPROTEIN"/>
    <property type="match status" value="1"/>
</dbReference>
<organism evidence="2 3">
    <name type="scientific">Mycoplasma zalophidermidis</name>
    <dbReference type="NCBI Taxonomy" id="398174"/>
    <lineage>
        <taxon>Bacteria</taxon>
        <taxon>Bacillati</taxon>
        <taxon>Mycoplasmatota</taxon>
        <taxon>Mollicutes</taxon>
        <taxon>Mycoplasmataceae</taxon>
        <taxon>Mycoplasma</taxon>
    </lineage>
</organism>
<feature type="coiled-coil region" evidence="1">
    <location>
        <begin position="28"/>
        <end position="66"/>
    </location>
</feature>
<dbReference type="Pfam" id="PF13306">
    <property type="entry name" value="LRR_5"/>
    <property type="match status" value="2"/>
</dbReference>
<proteinExistence type="predicted"/>
<keyword evidence="1" id="KW-0175">Coiled coil</keyword>
<name>A0ABS6DQQ8_9MOLU</name>
<keyword evidence="3" id="KW-1185">Reference proteome</keyword>
<dbReference type="RefSeq" id="WP_216505111.1">
    <property type="nucleotide sequence ID" value="NZ_JAHMHJ010000001.1"/>
</dbReference>
<reference evidence="2" key="1">
    <citation type="submission" date="2021-06" db="EMBL/GenBank/DDBJ databases">
        <title>Novel Mycoplasma species detected in California sea lions (Zalophus californianus) from the USA.</title>
        <authorList>
            <person name="Volokhov D.V."/>
            <person name="Furtak V.A."/>
            <person name="Zagorodnyaya T.A."/>
        </authorList>
    </citation>
    <scope>NUCLEOTIDE SEQUENCE [LARGE SCALE GENOMIC DNA]</scope>
    <source>
        <strain evidence="2">CSL 4779</strain>
    </source>
</reference>
<evidence type="ECO:0000256" key="1">
    <source>
        <dbReference type="SAM" id="Coils"/>
    </source>
</evidence>
<dbReference type="Proteomes" id="UP000812267">
    <property type="component" value="Unassembled WGS sequence"/>
</dbReference>
<dbReference type="EMBL" id="JAHMHK010000001">
    <property type="protein sequence ID" value="MBU4693338.1"/>
    <property type="molecule type" value="Genomic_DNA"/>
</dbReference>
<evidence type="ECO:0000313" key="2">
    <source>
        <dbReference type="EMBL" id="MBU4693338.1"/>
    </source>
</evidence>